<reference evidence="3" key="2">
    <citation type="submission" date="2020-09" db="EMBL/GenBank/DDBJ databases">
        <authorList>
            <person name="Sun Q."/>
            <person name="Ohkuma M."/>
        </authorList>
    </citation>
    <scope>NUCLEOTIDE SEQUENCE</scope>
    <source>
        <strain evidence="3">JCM 4784</strain>
    </source>
</reference>
<feature type="compositionally biased region" description="Polar residues" evidence="2">
    <location>
        <begin position="567"/>
        <end position="578"/>
    </location>
</feature>
<reference evidence="3" key="1">
    <citation type="journal article" date="2014" name="Int. J. Syst. Evol. Microbiol.">
        <title>Complete genome sequence of Corynebacterium casei LMG S-19264T (=DSM 44701T), isolated from a smear-ripened cheese.</title>
        <authorList>
            <consortium name="US DOE Joint Genome Institute (JGI-PGF)"/>
            <person name="Walter F."/>
            <person name="Albersmeier A."/>
            <person name="Kalinowski J."/>
            <person name="Ruckert C."/>
        </authorList>
    </citation>
    <scope>NUCLEOTIDE SEQUENCE</scope>
    <source>
        <strain evidence="3">JCM 4784</strain>
    </source>
</reference>
<evidence type="ECO:0000256" key="2">
    <source>
        <dbReference type="SAM" id="MobiDB-lite"/>
    </source>
</evidence>
<name>A0A919DPY6_9ACTN</name>
<dbReference type="AlphaFoldDB" id="A0A919DPY6"/>
<dbReference type="EMBL" id="BNBT01000056">
    <property type="protein sequence ID" value="GHE66198.1"/>
    <property type="molecule type" value="Genomic_DNA"/>
</dbReference>
<feature type="compositionally biased region" description="Low complexity" evidence="2">
    <location>
        <begin position="534"/>
        <end position="556"/>
    </location>
</feature>
<accession>A0A919DPY6</accession>
<feature type="compositionally biased region" description="Polar residues" evidence="2">
    <location>
        <begin position="641"/>
        <end position="655"/>
    </location>
</feature>
<proteinExistence type="predicted"/>
<gene>
    <name evidence="3" type="ORF">GCM10018785_38720</name>
</gene>
<feature type="region of interest" description="Disordered" evidence="2">
    <location>
        <begin position="630"/>
        <end position="655"/>
    </location>
</feature>
<comment type="caution">
    <text evidence="3">The sequence shown here is derived from an EMBL/GenBank/DDBJ whole genome shotgun (WGS) entry which is preliminary data.</text>
</comment>
<dbReference type="RefSeq" id="WP_190137230.1">
    <property type="nucleotide sequence ID" value="NZ_BNBT01000056.1"/>
</dbReference>
<feature type="region of interest" description="Disordered" evidence="2">
    <location>
        <begin position="485"/>
        <end position="587"/>
    </location>
</feature>
<sequence length="769" mass="80832">MSEKVIDPNGIPQFTGDLEQLERDVSDLRREASQFRDAGGDVHSEFQGLTAFYEAPEAEQLFASTKPVQTKTDAFADDLEKVAQALSDYAGDVRPLVEKLKQLQIEASAFYIDEVSTDDDWRKDDDKVKHNNRLIDEVKAATQAFRKAERDCHNKITALVDGIKLEPSDNGEQSCGTYGFTDEVLDSAEELPWGAKAERDYDGIEWFTHQAKEVGKGFFVDGVIGTGKALKTLVGGDGWGAAGEAWTNLAKLSVGVTLSMGPAASVFWMAKDEQLPGWLRDSRRAVVETGKGLIAYDQWSKNPARAGGLVGFNALSIAATRGAGSAAKAGAAAKAISAVSKVGRAVDPFTYAAKGVTFTVSKVGDLLAPLRHARTGGPLGVADGSYRLVDEGANARPRPAAVPDDARAYADSKGNTLYMTREGAIVDEHGRVLGDMKKEGAGQREPSGAERAAASKSEIPPALRAQERPAVLAGVHANDAVTGEVGRVGDHLPGNSAAHGVSGETGPHTPGGGVHDSHAPTADHTSPGQGAGAGSTAQTHAGHTSSDGSDAASGTSHGSGGAPPTAGTVSGGSASPQGIPSGEHSLLDPQAVDDRIKELDDRQGGEGHAPGRHLRPSDQALKDRLGTVQTDAQGVPKVYGPNSSAPGLLKSENNVDPLTGTTVDGVTGRPHRVGPYATRFDDAEDMVIADAYFRSQIEQGVPPGETPIAEILGPKGHERFTGFYRNPANPSEFLPVDFAGGTIKPVYRFHDGRWNLHTMYANPAPGRHP</sequence>
<evidence type="ECO:0000256" key="1">
    <source>
        <dbReference type="SAM" id="Coils"/>
    </source>
</evidence>
<keyword evidence="1" id="KW-0175">Coiled coil</keyword>
<feature type="region of interest" description="Disordered" evidence="2">
    <location>
        <begin position="436"/>
        <end position="464"/>
    </location>
</feature>
<protein>
    <submittedName>
        <fullName evidence="3">Uncharacterized protein</fullName>
    </submittedName>
</protein>
<evidence type="ECO:0000313" key="4">
    <source>
        <dbReference type="Proteomes" id="UP000608024"/>
    </source>
</evidence>
<keyword evidence="4" id="KW-1185">Reference proteome</keyword>
<dbReference type="Proteomes" id="UP000608024">
    <property type="component" value="Unassembled WGS sequence"/>
</dbReference>
<feature type="coiled-coil region" evidence="1">
    <location>
        <begin position="11"/>
        <end position="38"/>
    </location>
</feature>
<evidence type="ECO:0000313" key="3">
    <source>
        <dbReference type="EMBL" id="GHE66198.1"/>
    </source>
</evidence>
<organism evidence="3 4">
    <name type="scientific">Streptomyces longispororuber</name>
    <dbReference type="NCBI Taxonomy" id="68230"/>
    <lineage>
        <taxon>Bacteria</taxon>
        <taxon>Bacillati</taxon>
        <taxon>Actinomycetota</taxon>
        <taxon>Actinomycetes</taxon>
        <taxon>Kitasatosporales</taxon>
        <taxon>Streptomycetaceae</taxon>
        <taxon>Streptomyces</taxon>
    </lineage>
</organism>